<dbReference type="EMBL" id="PDUG01000006">
    <property type="protein sequence ID" value="PIC15521.1"/>
    <property type="molecule type" value="Genomic_DNA"/>
</dbReference>
<dbReference type="Gene3D" id="1.10.30.10">
    <property type="entry name" value="High mobility group box domain"/>
    <property type="match status" value="1"/>
</dbReference>
<dbReference type="GO" id="GO:0030182">
    <property type="term" value="P:neuron differentiation"/>
    <property type="evidence" value="ECO:0007669"/>
    <property type="project" value="TreeGrafter"/>
</dbReference>
<keyword evidence="1 2" id="KW-0238">DNA-binding</keyword>
<evidence type="ECO:0000256" key="1">
    <source>
        <dbReference type="ARBA" id="ARBA00023125"/>
    </source>
</evidence>
<feature type="compositionally biased region" description="Polar residues" evidence="3">
    <location>
        <begin position="28"/>
        <end position="37"/>
    </location>
</feature>
<dbReference type="PRINTS" id="PR00886">
    <property type="entry name" value="HIGHMOBLTY12"/>
</dbReference>
<dbReference type="InterPro" id="IPR050140">
    <property type="entry name" value="SRY-related_HMG-box_TF-like"/>
</dbReference>
<dbReference type="Pfam" id="PF00505">
    <property type="entry name" value="HMG_box"/>
    <property type="match status" value="1"/>
</dbReference>
<evidence type="ECO:0000313" key="6">
    <source>
        <dbReference type="Proteomes" id="UP000230233"/>
    </source>
</evidence>
<dbReference type="Proteomes" id="UP000230233">
    <property type="component" value="Chromosome X"/>
</dbReference>
<feature type="compositionally biased region" description="Low complexity" evidence="3">
    <location>
        <begin position="149"/>
        <end position="164"/>
    </location>
</feature>
<feature type="region of interest" description="Disordered" evidence="3">
    <location>
        <begin position="125"/>
        <end position="164"/>
    </location>
</feature>
<feature type="DNA-binding region" description="HMG box" evidence="2">
    <location>
        <begin position="64"/>
        <end position="132"/>
    </location>
</feature>
<evidence type="ECO:0000313" key="5">
    <source>
        <dbReference type="EMBL" id="PIC15521.1"/>
    </source>
</evidence>
<dbReference type="InterPro" id="IPR009071">
    <property type="entry name" value="HMG_box_dom"/>
</dbReference>
<feature type="region of interest" description="Disordered" evidence="3">
    <location>
        <begin position="17"/>
        <end position="68"/>
    </location>
</feature>
<keyword evidence="6" id="KW-1185">Reference proteome</keyword>
<evidence type="ECO:0000256" key="3">
    <source>
        <dbReference type="SAM" id="MobiDB-lite"/>
    </source>
</evidence>
<dbReference type="PANTHER" id="PTHR10270">
    <property type="entry name" value="SOX TRANSCRIPTION FACTOR"/>
    <property type="match status" value="1"/>
</dbReference>
<gene>
    <name evidence="5" type="primary">Cnig_chr_X.g22464</name>
    <name evidence="5" type="ORF">B9Z55_022464</name>
</gene>
<feature type="compositionally biased region" description="Polar residues" evidence="3">
    <location>
        <begin position="48"/>
        <end position="59"/>
    </location>
</feature>
<dbReference type="InterPro" id="IPR036910">
    <property type="entry name" value="HMG_box_dom_sf"/>
</dbReference>
<dbReference type="STRING" id="1611254.A0A2G5SKW8"/>
<evidence type="ECO:0000259" key="4">
    <source>
        <dbReference type="PROSITE" id="PS50118"/>
    </source>
</evidence>
<name>A0A2G5SKW8_9PELO</name>
<dbReference type="SUPFAM" id="SSF47095">
    <property type="entry name" value="HMG-box"/>
    <property type="match status" value="1"/>
</dbReference>
<evidence type="ECO:0000256" key="2">
    <source>
        <dbReference type="PROSITE-ProRule" id="PRU00267"/>
    </source>
</evidence>
<comment type="caution">
    <text evidence="5">The sequence shown here is derived from an EMBL/GenBank/DDBJ whole genome shotgun (WGS) entry which is preliminary data.</text>
</comment>
<dbReference type="SMART" id="SM00398">
    <property type="entry name" value="HMG"/>
    <property type="match status" value="1"/>
</dbReference>
<dbReference type="OrthoDB" id="1919336at2759"/>
<proteinExistence type="predicted"/>
<dbReference type="AlphaFoldDB" id="A0A2G5SKW8"/>
<feature type="domain" description="HMG box" evidence="4">
    <location>
        <begin position="64"/>
        <end position="132"/>
    </location>
</feature>
<dbReference type="GO" id="GO:0005634">
    <property type="term" value="C:nucleus"/>
    <property type="evidence" value="ECO:0007669"/>
    <property type="project" value="UniProtKB-UniRule"/>
</dbReference>
<dbReference type="GO" id="GO:0000978">
    <property type="term" value="F:RNA polymerase II cis-regulatory region sequence-specific DNA binding"/>
    <property type="evidence" value="ECO:0007669"/>
    <property type="project" value="TreeGrafter"/>
</dbReference>
<dbReference type="CDD" id="cd22004">
    <property type="entry name" value="HMG-box_SOX"/>
    <property type="match status" value="1"/>
</dbReference>
<keyword evidence="2" id="KW-0539">Nucleus</keyword>
<protein>
    <recommendedName>
        <fullName evidence="4">HMG box domain-containing protein</fullName>
    </recommendedName>
</protein>
<dbReference type="GO" id="GO:0000122">
    <property type="term" value="P:negative regulation of transcription by RNA polymerase II"/>
    <property type="evidence" value="ECO:0007669"/>
    <property type="project" value="TreeGrafter"/>
</dbReference>
<accession>A0A2G5SKW8</accession>
<dbReference type="GO" id="GO:0007420">
    <property type="term" value="P:brain development"/>
    <property type="evidence" value="ECO:0007669"/>
    <property type="project" value="TreeGrafter"/>
</dbReference>
<dbReference type="PROSITE" id="PS50118">
    <property type="entry name" value="HMG_BOX_2"/>
    <property type="match status" value="1"/>
</dbReference>
<organism evidence="5 6">
    <name type="scientific">Caenorhabditis nigoni</name>
    <dbReference type="NCBI Taxonomy" id="1611254"/>
    <lineage>
        <taxon>Eukaryota</taxon>
        <taxon>Metazoa</taxon>
        <taxon>Ecdysozoa</taxon>
        <taxon>Nematoda</taxon>
        <taxon>Chromadorea</taxon>
        <taxon>Rhabditida</taxon>
        <taxon>Rhabditina</taxon>
        <taxon>Rhabditomorpha</taxon>
        <taxon>Rhabditoidea</taxon>
        <taxon>Rhabditidae</taxon>
        <taxon>Peloderinae</taxon>
        <taxon>Caenorhabditis</taxon>
    </lineage>
</organism>
<dbReference type="PANTHER" id="PTHR10270:SF327">
    <property type="entry name" value="PROTEIN CBG16280"/>
    <property type="match status" value="1"/>
</dbReference>
<reference evidence="6" key="1">
    <citation type="submission" date="2017-10" db="EMBL/GenBank/DDBJ databases">
        <title>Rapid genome shrinkage in a self-fertile nematode reveals novel sperm competition proteins.</title>
        <authorList>
            <person name="Yin D."/>
            <person name="Schwarz E.M."/>
            <person name="Thomas C.G."/>
            <person name="Felde R.L."/>
            <person name="Korf I.F."/>
            <person name="Cutter A.D."/>
            <person name="Schartner C.M."/>
            <person name="Ralston E.J."/>
            <person name="Meyer B.J."/>
            <person name="Haag E.S."/>
        </authorList>
    </citation>
    <scope>NUCLEOTIDE SEQUENCE [LARGE SCALE GENOMIC DNA]</scope>
    <source>
        <strain evidence="6">JU1422</strain>
    </source>
</reference>
<dbReference type="GO" id="GO:0001228">
    <property type="term" value="F:DNA-binding transcription activator activity, RNA polymerase II-specific"/>
    <property type="evidence" value="ECO:0007669"/>
    <property type="project" value="TreeGrafter"/>
</dbReference>
<sequence>MERTAVCKDSRRCVNRNERSHTIKYANATMSSQDLQGSSGGRGYQPYDLSQRQQRPSQDSADRVKRPMNPFLLFCQKRRGELMKGQPGMKPSDISKQLGEVWKGMTDEDKKPYIDEAHKLKADFEKNHPDYKFQPKRKPKSAKSVESKTSNASQSSAPATPSSSITVPAASQAYQYYPNLATRPAQSFATSAAMLPMTQTPYGAFNFAYQPPTTAAQNAGAAPATSIADPATTTANLPFYY</sequence>